<evidence type="ECO:0000256" key="2">
    <source>
        <dbReference type="ARBA" id="ARBA00022679"/>
    </source>
</evidence>
<dbReference type="PROSITE" id="PS00092">
    <property type="entry name" value="N6_MTASE"/>
    <property type="match status" value="1"/>
</dbReference>
<dbReference type="PANTHER" id="PTHR47441">
    <property type="match status" value="1"/>
</dbReference>
<dbReference type="InterPro" id="IPR029063">
    <property type="entry name" value="SAM-dependent_MTases_sf"/>
</dbReference>
<evidence type="ECO:0000313" key="4">
    <source>
        <dbReference type="EMBL" id="KAK7833071.1"/>
    </source>
</evidence>
<gene>
    <name evidence="4" type="primary">prmC_3</name>
    <name evidence="4" type="ORF">CFP56_025868</name>
</gene>
<dbReference type="GO" id="GO:0003676">
    <property type="term" value="F:nucleic acid binding"/>
    <property type="evidence" value="ECO:0007669"/>
    <property type="project" value="InterPro"/>
</dbReference>
<sequence length="345" mass="38117">MKLSFIGGCSPSNLSVFVNTNLLRPICFSSMSSPPTSLKPQIPLFLRPPLHSASVSDIRKWHDWAKNLASSVGTTFVDSDNGPDSDLLCRELKWLMEDAIEDHTGIEELYNLWKQRIEERRPFQYLVGCEHWRDLVLSVQDGVLILGPETKLIVDLVADVVSNNEGLREGLWADLRTGTGALAIGIRRILGSRGRVIATDLSPVALSVAAFNVQKYGLQTTQDVIELRQGSWFKPLKDVEGKLAGIVSNPPYIPSDNILGLQAEVGRHEPRLALDGGLNGMDDLLHLCNGAALMLRPGGFFIFETNGDKQCKSLAKYIENDIRGSFHSLDIDFAGIQRFLTGFCQ</sequence>
<organism evidence="4 5">
    <name type="scientific">Quercus suber</name>
    <name type="common">Cork oak</name>
    <dbReference type="NCBI Taxonomy" id="58331"/>
    <lineage>
        <taxon>Eukaryota</taxon>
        <taxon>Viridiplantae</taxon>
        <taxon>Streptophyta</taxon>
        <taxon>Embryophyta</taxon>
        <taxon>Tracheophyta</taxon>
        <taxon>Spermatophyta</taxon>
        <taxon>Magnoliopsida</taxon>
        <taxon>eudicotyledons</taxon>
        <taxon>Gunneridae</taxon>
        <taxon>Pentapetalae</taxon>
        <taxon>rosids</taxon>
        <taxon>fabids</taxon>
        <taxon>Fagales</taxon>
        <taxon>Fagaceae</taxon>
        <taxon>Quercus</taxon>
    </lineage>
</organism>
<keyword evidence="2" id="KW-0808">Transferase</keyword>
<dbReference type="InterPro" id="IPR002052">
    <property type="entry name" value="DNA_methylase_N6_adenine_CS"/>
</dbReference>
<accession>A0AAW0K3L5</accession>
<reference evidence="4 5" key="1">
    <citation type="journal article" date="2018" name="Sci. Data">
        <title>The draft genome sequence of cork oak.</title>
        <authorList>
            <person name="Ramos A.M."/>
            <person name="Usie A."/>
            <person name="Barbosa P."/>
            <person name="Barros P.M."/>
            <person name="Capote T."/>
            <person name="Chaves I."/>
            <person name="Simoes F."/>
            <person name="Abreu I."/>
            <person name="Carrasquinho I."/>
            <person name="Faro C."/>
            <person name="Guimaraes J.B."/>
            <person name="Mendonca D."/>
            <person name="Nobrega F."/>
            <person name="Rodrigues L."/>
            <person name="Saibo N.J.M."/>
            <person name="Varela M.C."/>
            <person name="Egas C."/>
            <person name="Matos J."/>
            <person name="Miguel C.M."/>
            <person name="Oliveira M.M."/>
            <person name="Ricardo C.P."/>
            <person name="Goncalves S."/>
        </authorList>
    </citation>
    <scope>NUCLEOTIDE SEQUENCE [LARGE SCALE GENOMIC DNA]</scope>
    <source>
        <strain evidence="5">cv. HL8</strain>
    </source>
</reference>
<proteinExistence type="predicted"/>
<dbReference type="GO" id="GO:0032259">
    <property type="term" value="P:methylation"/>
    <property type="evidence" value="ECO:0007669"/>
    <property type="project" value="UniProtKB-KW"/>
</dbReference>
<dbReference type="SUPFAM" id="SSF53335">
    <property type="entry name" value="S-adenosyl-L-methionine-dependent methyltransferases"/>
    <property type="match status" value="1"/>
</dbReference>
<evidence type="ECO:0000313" key="5">
    <source>
        <dbReference type="Proteomes" id="UP000237347"/>
    </source>
</evidence>
<dbReference type="GO" id="GO:0008276">
    <property type="term" value="F:protein methyltransferase activity"/>
    <property type="evidence" value="ECO:0007669"/>
    <property type="project" value="InterPro"/>
</dbReference>
<evidence type="ECO:0000256" key="3">
    <source>
        <dbReference type="ARBA" id="ARBA00022691"/>
    </source>
</evidence>
<comment type="caution">
    <text evidence="4">The sequence shown here is derived from an EMBL/GenBank/DDBJ whole genome shotgun (WGS) entry which is preliminary data.</text>
</comment>
<keyword evidence="5" id="KW-1185">Reference proteome</keyword>
<keyword evidence="3" id="KW-0949">S-adenosyl-L-methionine</keyword>
<keyword evidence="1 4" id="KW-0489">Methyltransferase</keyword>
<name>A0AAW0K3L5_QUESU</name>
<dbReference type="PANTHER" id="PTHR47441:SF3">
    <property type="entry name" value="RELEASE FACTOR GLUTAMINE METHYLTRANSFERASE"/>
    <property type="match status" value="1"/>
</dbReference>
<dbReference type="Gene3D" id="3.40.50.150">
    <property type="entry name" value="Vaccinia Virus protein VP39"/>
    <property type="match status" value="1"/>
</dbReference>
<dbReference type="Proteomes" id="UP000237347">
    <property type="component" value="Unassembled WGS sequence"/>
</dbReference>
<dbReference type="CDD" id="cd02440">
    <property type="entry name" value="AdoMet_MTases"/>
    <property type="match status" value="1"/>
</dbReference>
<evidence type="ECO:0000256" key="1">
    <source>
        <dbReference type="ARBA" id="ARBA00022603"/>
    </source>
</evidence>
<protein>
    <submittedName>
        <fullName evidence="4">Release factor glutamine methyltransferase</fullName>
    </submittedName>
</protein>
<dbReference type="AlphaFoldDB" id="A0AAW0K3L5"/>
<dbReference type="InterPro" id="IPR004556">
    <property type="entry name" value="HemK-like"/>
</dbReference>
<dbReference type="EMBL" id="PKMF04000413">
    <property type="protein sequence ID" value="KAK7833071.1"/>
    <property type="molecule type" value="Genomic_DNA"/>
</dbReference>
<dbReference type="NCBIfam" id="TIGR00536">
    <property type="entry name" value="hemK_fam"/>
    <property type="match status" value="1"/>
</dbReference>
<dbReference type="InterPro" id="IPR052663">
    <property type="entry name" value="RF_glutamine_MTase_cyano"/>
</dbReference>